<evidence type="ECO:0000313" key="2">
    <source>
        <dbReference type="Proteomes" id="UP000478052"/>
    </source>
</evidence>
<dbReference type="OrthoDB" id="7692348at2759"/>
<dbReference type="Proteomes" id="UP000478052">
    <property type="component" value="Unassembled WGS sequence"/>
</dbReference>
<proteinExistence type="predicted"/>
<name>A0A6G0Z6K4_APHCR</name>
<accession>A0A6G0Z6K4</accession>
<protein>
    <submittedName>
        <fullName evidence="1">Krueppel-like factor 14</fullName>
    </submittedName>
</protein>
<gene>
    <name evidence="1" type="ORF">FWK35_00036747</name>
</gene>
<evidence type="ECO:0000313" key="1">
    <source>
        <dbReference type="EMBL" id="KAF0766154.1"/>
    </source>
</evidence>
<keyword evidence="2" id="KW-1185">Reference proteome</keyword>
<dbReference type="AlphaFoldDB" id="A0A6G0Z6K4"/>
<comment type="caution">
    <text evidence="1">The sequence shown here is derived from an EMBL/GenBank/DDBJ whole genome shotgun (WGS) entry which is preliminary data.</text>
</comment>
<sequence length="229" mass="23878">MSSSEFCGPCAETECMEVTECESDALKTLYQRMADERPSADCDPPRKLKGAEARAAADEAAEACGRPGVSPLKYFDVQMMAALDARAVSNADTSANDKATVPDPVLFARCKAVPAGAINAVLCGMDVERAVTGRPAERDAVQEAAEWLLMAEAACKHSGAVHAAQVAAIVQPEPKYAEDAARIGAKAYTAAARGDRPGGSTSETPVEVVGYVGCTRPPATDNAPKRNAC</sequence>
<organism evidence="1 2">
    <name type="scientific">Aphis craccivora</name>
    <name type="common">Cowpea aphid</name>
    <dbReference type="NCBI Taxonomy" id="307492"/>
    <lineage>
        <taxon>Eukaryota</taxon>
        <taxon>Metazoa</taxon>
        <taxon>Ecdysozoa</taxon>
        <taxon>Arthropoda</taxon>
        <taxon>Hexapoda</taxon>
        <taxon>Insecta</taxon>
        <taxon>Pterygota</taxon>
        <taxon>Neoptera</taxon>
        <taxon>Paraneoptera</taxon>
        <taxon>Hemiptera</taxon>
        <taxon>Sternorrhyncha</taxon>
        <taxon>Aphidomorpha</taxon>
        <taxon>Aphidoidea</taxon>
        <taxon>Aphididae</taxon>
        <taxon>Aphidini</taxon>
        <taxon>Aphis</taxon>
        <taxon>Aphis</taxon>
    </lineage>
</organism>
<reference evidence="1 2" key="1">
    <citation type="submission" date="2019-08" db="EMBL/GenBank/DDBJ databases">
        <title>Whole genome of Aphis craccivora.</title>
        <authorList>
            <person name="Voronova N.V."/>
            <person name="Shulinski R.S."/>
            <person name="Bandarenka Y.V."/>
            <person name="Zhorov D.G."/>
            <person name="Warner D."/>
        </authorList>
    </citation>
    <scope>NUCLEOTIDE SEQUENCE [LARGE SCALE GENOMIC DNA]</scope>
    <source>
        <strain evidence="1">180601</strain>
        <tissue evidence="1">Whole Body</tissue>
    </source>
</reference>
<dbReference type="EMBL" id="VUJU01001253">
    <property type="protein sequence ID" value="KAF0766154.1"/>
    <property type="molecule type" value="Genomic_DNA"/>
</dbReference>